<accession>A0A0C3PHQ5</accession>
<evidence type="ECO:0000313" key="3">
    <source>
        <dbReference type="Proteomes" id="UP000054217"/>
    </source>
</evidence>
<name>A0A0C3PHQ5_PISTI</name>
<dbReference type="EMBL" id="KN831958">
    <property type="protein sequence ID" value="KIO08011.1"/>
    <property type="molecule type" value="Genomic_DNA"/>
</dbReference>
<keyword evidence="3" id="KW-1185">Reference proteome</keyword>
<sequence>MTDEEKEEQYLNSFCTKIILTSGKQLDSHVALQLLCASVILRQVVFAEDGPDGDHEQSLPTAPPADVSTSPDPPRAPMDSKEDKQVIENAMSSVHLDDVATDDKDNEGNFVACIL</sequence>
<protein>
    <submittedName>
        <fullName evidence="2">Uncharacterized protein</fullName>
    </submittedName>
</protein>
<dbReference type="AlphaFoldDB" id="A0A0C3PHQ5"/>
<reference evidence="2 3" key="1">
    <citation type="submission" date="2014-04" db="EMBL/GenBank/DDBJ databases">
        <authorList>
            <consortium name="DOE Joint Genome Institute"/>
            <person name="Kuo A."/>
            <person name="Kohler A."/>
            <person name="Costa M.D."/>
            <person name="Nagy L.G."/>
            <person name="Floudas D."/>
            <person name="Copeland A."/>
            <person name="Barry K.W."/>
            <person name="Cichocki N."/>
            <person name="Veneault-Fourrey C."/>
            <person name="LaButti K."/>
            <person name="Lindquist E.A."/>
            <person name="Lipzen A."/>
            <person name="Lundell T."/>
            <person name="Morin E."/>
            <person name="Murat C."/>
            <person name="Sun H."/>
            <person name="Tunlid A."/>
            <person name="Henrissat B."/>
            <person name="Grigoriev I.V."/>
            <person name="Hibbett D.S."/>
            <person name="Martin F."/>
            <person name="Nordberg H.P."/>
            <person name="Cantor M.N."/>
            <person name="Hua S.X."/>
        </authorList>
    </citation>
    <scope>NUCLEOTIDE SEQUENCE [LARGE SCALE GENOMIC DNA]</scope>
    <source>
        <strain evidence="2 3">Marx 270</strain>
    </source>
</reference>
<gene>
    <name evidence="2" type="ORF">M404DRAFT_23257</name>
</gene>
<dbReference type="InParanoid" id="A0A0C3PHQ5"/>
<organism evidence="2 3">
    <name type="scientific">Pisolithus tinctorius Marx 270</name>
    <dbReference type="NCBI Taxonomy" id="870435"/>
    <lineage>
        <taxon>Eukaryota</taxon>
        <taxon>Fungi</taxon>
        <taxon>Dikarya</taxon>
        <taxon>Basidiomycota</taxon>
        <taxon>Agaricomycotina</taxon>
        <taxon>Agaricomycetes</taxon>
        <taxon>Agaricomycetidae</taxon>
        <taxon>Boletales</taxon>
        <taxon>Sclerodermatineae</taxon>
        <taxon>Pisolithaceae</taxon>
        <taxon>Pisolithus</taxon>
    </lineage>
</organism>
<reference evidence="3" key="2">
    <citation type="submission" date="2015-01" db="EMBL/GenBank/DDBJ databases">
        <title>Evolutionary Origins and Diversification of the Mycorrhizal Mutualists.</title>
        <authorList>
            <consortium name="DOE Joint Genome Institute"/>
            <consortium name="Mycorrhizal Genomics Consortium"/>
            <person name="Kohler A."/>
            <person name="Kuo A."/>
            <person name="Nagy L.G."/>
            <person name="Floudas D."/>
            <person name="Copeland A."/>
            <person name="Barry K.W."/>
            <person name="Cichocki N."/>
            <person name="Veneault-Fourrey C."/>
            <person name="LaButti K."/>
            <person name="Lindquist E.A."/>
            <person name="Lipzen A."/>
            <person name="Lundell T."/>
            <person name="Morin E."/>
            <person name="Murat C."/>
            <person name="Riley R."/>
            <person name="Ohm R."/>
            <person name="Sun H."/>
            <person name="Tunlid A."/>
            <person name="Henrissat B."/>
            <person name="Grigoriev I.V."/>
            <person name="Hibbett D.S."/>
            <person name="Martin F."/>
        </authorList>
    </citation>
    <scope>NUCLEOTIDE SEQUENCE [LARGE SCALE GENOMIC DNA]</scope>
    <source>
        <strain evidence="3">Marx 270</strain>
    </source>
</reference>
<evidence type="ECO:0000256" key="1">
    <source>
        <dbReference type="SAM" id="MobiDB-lite"/>
    </source>
</evidence>
<evidence type="ECO:0000313" key="2">
    <source>
        <dbReference type="EMBL" id="KIO08011.1"/>
    </source>
</evidence>
<dbReference type="HOGENOM" id="CLU_2109985_0_0_1"/>
<proteinExistence type="predicted"/>
<dbReference type="Proteomes" id="UP000054217">
    <property type="component" value="Unassembled WGS sequence"/>
</dbReference>
<feature type="region of interest" description="Disordered" evidence="1">
    <location>
        <begin position="49"/>
        <end position="82"/>
    </location>
</feature>
<dbReference type="OrthoDB" id="2700890at2759"/>